<comment type="subcellular location">
    <subcellularLocation>
        <location evidence="1">Nucleus</location>
    </subcellularLocation>
</comment>
<dbReference type="Pfam" id="PF00400">
    <property type="entry name" value="WD40"/>
    <property type="match status" value="5"/>
</dbReference>
<keyword evidence="3" id="KW-0677">Repeat</keyword>
<dbReference type="OrthoDB" id="189968at2759"/>
<feature type="repeat" description="WD" evidence="5">
    <location>
        <begin position="420"/>
        <end position="461"/>
    </location>
</feature>
<dbReference type="PANTHER" id="PTHR19865">
    <property type="entry name" value="U3 SMALL NUCLEOLAR RNA INTERACTING PROTEIN 2"/>
    <property type="match status" value="1"/>
</dbReference>
<feature type="repeat" description="WD" evidence="5">
    <location>
        <begin position="378"/>
        <end position="419"/>
    </location>
</feature>
<keyword evidence="8" id="KW-1185">Reference proteome</keyword>
<dbReference type="HOGENOM" id="CLU_014017_2_0_1"/>
<evidence type="ECO:0000256" key="1">
    <source>
        <dbReference type="ARBA" id="ARBA00004123"/>
    </source>
</evidence>
<feature type="region of interest" description="Disordered" evidence="6">
    <location>
        <begin position="159"/>
        <end position="179"/>
    </location>
</feature>
<evidence type="ECO:0000256" key="5">
    <source>
        <dbReference type="PROSITE-ProRule" id="PRU00221"/>
    </source>
</evidence>
<dbReference type="GeneID" id="24108813"/>
<evidence type="ECO:0000256" key="4">
    <source>
        <dbReference type="ARBA" id="ARBA00023242"/>
    </source>
</evidence>
<reference evidence="8" key="1">
    <citation type="journal article" date="2013" name="Genome Announc.">
        <title>Draft genome sequence of the basidiomycetous yeast-like fungus Pseudozyma hubeiensis SY62, which produces an abundant amount of the biosurfactant mannosylerythritol lipids.</title>
        <authorList>
            <person name="Konishi M."/>
            <person name="Hatada Y."/>
            <person name="Horiuchi J."/>
        </authorList>
    </citation>
    <scope>NUCLEOTIDE SEQUENCE [LARGE SCALE GENOMIC DNA]</scope>
    <source>
        <strain evidence="8">SY62</strain>
    </source>
</reference>
<dbReference type="InterPro" id="IPR039241">
    <property type="entry name" value="Rrp9-like"/>
</dbReference>
<dbReference type="AlphaFoldDB" id="R9P3Y0"/>
<feature type="region of interest" description="Disordered" evidence="6">
    <location>
        <begin position="1"/>
        <end position="118"/>
    </location>
</feature>
<dbReference type="GO" id="GO:0032040">
    <property type="term" value="C:small-subunit processome"/>
    <property type="evidence" value="ECO:0007669"/>
    <property type="project" value="TreeGrafter"/>
</dbReference>
<dbReference type="PANTHER" id="PTHR19865:SF0">
    <property type="entry name" value="U3 SMALL NUCLEOLAR RNA-INTERACTING PROTEIN 2"/>
    <property type="match status" value="1"/>
</dbReference>
<dbReference type="InterPro" id="IPR001680">
    <property type="entry name" value="WD40_rpt"/>
</dbReference>
<dbReference type="RefSeq" id="XP_012189534.1">
    <property type="nucleotide sequence ID" value="XM_012334144.1"/>
</dbReference>
<protein>
    <submittedName>
        <fullName evidence="7">Uncharacterized protein</fullName>
    </submittedName>
</protein>
<feature type="region of interest" description="Disordered" evidence="6">
    <location>
        <begin position="695"/>
        <end position="714"/>
    </location>
</feature>
<dbReference type="GO" id="GO:0034511">
    <property type="term" value="F:U3 snoRNA binding"/>
    <property type="evidence" value="ECO:0007669"/>
    <property type="project" value="InterPro"/>
</dbReference>
<dbReference type="InterPro" id="IPR036322">
    <property type="entry name" value="WD40_repeat_dom_sf"/>
</dbReference>
<dbReference type="STRING" id="1305764.R9P3Y0"/>
<sequence length="714" mass="77297">MTDNDDASAEWKAWERYGGSSSSRYGSSERLDASSGPEAHRTRSSLILVSTMPDAFFQKKRKRTSATSNTSGSSRAGPSRTKPSPSPRKSSRKPTNDSDDDDDSDVPGGGIDDMDLTHRYDHDANSDEEADAAETPAEARVRLAKMYLQGLSSSNAPAAAAAASGDGNDDDFFESDDRPTFGLADAAQADRENIAARLQKDVAEQSGKIHLFLADRIVLPPSTTESGSGEEVDVEGSIMAVRGHRLSVTCAVASSDAKWLFTASKDGSIIRYRLRDGKMTRILPKRPSHFDESGIAIPPPSAKKSKSSGAARRRARLSATSTTGQSSYLPLTSDQGHTDEIWSLSLSSDGRFLASAGVDRHICIWSLTPTTESFHSTLSGHKDSITSLSFRSTSHELYTASLDRTLKLYDVAQLSYIETLFGHQESVLSLSCLSAETAVSAGGRDRTCRYWKIRDESQLVFRAGIRSKLRTVLEGGDLAQSSLTSPVEAMEGSVEVVSMIDSHHFVSGGDSGTISLWNLGKKKPIFSVPVAHGFEVKQSETEGAIQTPRWITSLAALEYADVFVSGSWDGWVRVWGLTGGGSGGVKGFRELGRLPAEGVVNSLQLIQPPLPSVFKQDGLLRTSAVQPQEYKRRLGDGGAEDGETHKLTRLEATKQNSPPILIAAVGKEHKFGRWIHVKSAKNQTLIATLQLRITDEPQPKPNGRVPRNETFKLV</sequence>
<feature type="compositionally biased region" description="Basic residues" evidence="6">
    <location>
        <begin position="303"/>
        <end position="316"/>
    </location>
</feature>
<feature type="region of interest" description="Disordered" evidence="6">
    <location>
        <begin position="285"/>
        <end position="330"/>
    </location>
</feature>
<evidence type="ECO:0000256" key="3">
    <source>
        <dbReference type="ARBA" id="ARBA00022737"/>
    </source>
</evidence>
<evidence type="ECO:0000256" key="6">
    <source>
        <dbReference type="SAM" id="MobiDB-lite"/>
    </source>
</evidence>
<feature type="repeat" description="WD" evidence="5">
    <location>
        <begin position="334"/>
        <end position="367"/>
    </location>
</feature>
<keyword evidence="2 5" id="KW-0853">WD repeat</keyword>
<dbReference type="Proteomes" id="UP000014071">
    <property type="component" value="Unassembled WGS sequence"/>
</dbReference>
<evidence type="ECO:0000313" key="7">
    <source>
        <dbReference type="EMBL" id="GAC95947.1"/>
    </source>
</evidence>
<name>R9P3Y0_PSEHS</name>
<dbReference type="EMBL" id="DF238799">
    <property type="protein sequence ID" value="GAC95947.1"/>
    <property type="molecule type" value="Genomic_DNA"/>
</dbReference>
<dbReference type="PROSITE" id="PS50082">
    <property type="entry name" value="WD_REPEATS_2"/>
    <property type="match status" value="4"/>
</dbReference>
<evidence type="ECO:0000313" key="8">
    <source>
        <dbReference type="Proteomes" id="UP000014071"/>
    </source>
</evidence>
<feature type="compositionally biased region" description="Low complexity" evidence="6">
    <location>
        <begin position="16"/>
        <end position="26"/>
    </location>
</feature>
<evidence type="ECO:0000256" key="2">
    <source>
        <dbReference type="ARBA" id="ARBA00022574"/>
    </source>
</evidence>
<feature type="compositionally biased region" description="Polar residues" evidence="6">
    <location>
        <begin position="65"/>
        <end position="76"/>
    </location>
</feature>
<dbReference type="PROSITE" id="PS50294">
    <property type="entry name" value="WD_REPEATS_REGION"/>
    <property type="match status" value="2"/>
</dbReference>
<keyword evidence="4" id="KW-0539">Nucleus</keyword>
<proteinExistence type="predicted"/>
<feature type="repeat" description="WD" evidence="5">
    <location>
        <begin position="241"/>
        <end position="282"/>
    </location>
</feature>
<dbReference type="Gene3D" id="2.130.10.10">
    <property type="entry name" value="YVTN repeat-like/Quinoprotein amine dehydrogenase"/>
    <property type="match status" value="2"/>
</dbReference>
<organism evidence="7 8">
    <name type="scientific">Pseudozyma hubeiensis (strain SY62)</name>
    <name type="common">Yeast</name>
    <dbReference type="NCBI Taxonomy" id="1305764"/>
    <lineage>
        <taxon>Eukaryota</taxon>
        <taxon>Fungi</taxon>
        <taxon>Dikarya</taxon>
        <taxon>Basidiomycota</taxon>
        <taxon>Ustilaginomycotina</taxon>
        <taxon>Ustilaginomycetes</taxon>
        <taxon>Ustilaginales</taxon>
        <taxon>Ustilaginaceae</taxon>
        <taxon>Pseudozyma</taxon>
    </lineage>
</organism>
<accession>R9P3Y0</accession>
<gene>
    <name evidence="7" type="ORF">PHSY_003525</name>
</gene>
<dbReference type="InterPro" id="IPR015943">
    <property type="entry name" value="WD40/YVTN_repeat-like_dom_sf"/>
</dbReference>
<dbReference type="eggNOG" id="KOG0299">
    <property type="taxonomic scope" value="Eukaryota"/>
</dbReference>
<dbReference type="SUPFAM" id="SSF50978">
    <property type="entry name" value="WD40 repeat-like"/>
    <property type="match status" value="1"/>
</dbReference>
<dbReference type="SMART" id="SM00320">
    <property type="entry name" value="WD40"/>
    <property type="match status" value="6"/>
</dbReference>